<comment type="caution">
    <text evidence="2">The sequence shown here is derived from an EMBL/GenBank/DDBJ whole genome shotgun (WGS) entry which is preliminary data.</text>
</comment>
<gene>
    <name evidence="2" type="ORF">EYD46_05725</name>
</gene>
<organism evidence="2 3">
    <name type="scientific">Hyunsoonleella pacifica</name>
    <dbReference type="NCBI Taxonomy" id="1080224"/>
    <lineage>
        <taxon>Bacteria</taxon>
        <taxon>Pseudomonadati</taxon>
        <taxon>Bacteroidota</taxon>
        <taxon>Flavobacteriia</taxon>
        <taxon>Flavobacteriales</taxon>
        <taxon>Flavobacteriaceae</taxon>
    </lineage>
</organism>
<sequence length="65" mass="7670">MPSSRYTKAQLEEIVYTQLDNLNAIHDLLRIMKLQNELIENANKKLKDEIIDFKKRVNYGSGKFE</sequence>
<protein>
    <submittedName>
        <fullName evidence="2">Uncharacterized protein</fullName>
    </submittedName>
</protein>
<dbReference type="Proteomes" id="UP000292372">
    <property type="component" value="Unassembled WGS sequence"/>
</dbReference>
<evidence type="ECO:0000256" key="1">
    <source>
        <dbReference type="SAM" id="Coils"/>
    </source>
</evidence>
<evidence type="ECO:0000313" key="3">
    <source>
        <dbReference type="Proteomes" id="UP000292372"/>
    </source>
</evidence>
<name>A0A4Q9FQZ9_9FLAO</name>
<dbReference type="OrthoDB" id="1191286at2"/>
<keyword evidence="3" id="KW-1185">Reference proteome</keyword>
<dbReference type="RefSeq" id="WP_130936100.1">
    <property type="nucleotide sequence ID" value="NZ_BMEE01000001.1"/>
</dbReference>
<accession>A0A4Q9FQZ9</accession>
<evidence type="ECO:0000313" key="2">
    <source>
        <dbReference type="EMBL" id="TBN17810.1"/>
    </source>
</evidence>
<reference evidence="2 3" key="1">
    <citation type="journal article" date="2015" name="Int. J. Syst. Evol. Microbiol.">
        <title>Hyunsoonleella pacifica sp. nov., isolated from seawater of South Pacific Gyre.</title>
        <authorList>
            <person name="Gao X."/>
            <person name="Zhang Z."/>
            <person name="Dai X."/>
            <person name="Zhang X.H."/>
        </authorList>
    </citation>
    <scope>NUCLEOTIDE SEQUENCE [LARGE SCALE GENOMIC DNA]</scope>
    <source>
        <strain evidence="2 3">SW033</strain>
    </source>
</reference>
<proteinExistence type="predicted"/>
<feature type="coiled-coil region" evidence="1">
    <location>
        <begin position="29"/>
        <end position="56"/>
    </location>
</feature>
<dbReference type="EMBL" id="SIRS01000002">
    <property type="protein sequence ID" value="TBN17810.1"/>
    <property type="molecule type" value="Genomic_DNA"/>
</dbReference>
<keyword evidence="1" id="KW-0175">Coiled coil</keyword>
<dbReference type="AlphaFoldDB" id="A0A4Q9FQZ9"/>